<gene>
    <name evidence="1" type="ORF">E3N88_35478</name>
</gene>
<organism evidence="1 2">
    <name type="scientific">Mikania micrantha</name>
    <name type="common">bitter vine</name>
    <dbReference type="NCBI Taxonomy" id="192012"/>
    <lineage>
        <taxon>Eukaryota</taxon>
        <taxon>Viridiplantae</taxon>
        <taxon>Streptophyta</taxon>
        <taxon>Embryophyta</taxon>
        <taxon>Tracheophyta</taxon>
        <taxon>Spermatophyta</taxon>
        <taxon>Magnoliopsida</taxon>
        <taxon>eudicotyledons</taxon>
        <taxon>Gunneridae</taxon>
        <taxon>Pentapetalae</taxon>
        <taxon>asterids</taxon>
        <taxon>campanulids</taxon>
        <taxon>Asterales</taxon>
        <taxon>Asteraceae</taxon>
        <taxon>Asteroideae</taxon>
        <taxon>Heliantheae alliance</taxon>
        <taxon>Eupatorieae</taxon>
        <taxon>Mikania</taxon>
    </lineage>
</organism>
<proteinExistence type="predicted"/>
<reference evidence="1 2" key="1">
    <citation type="submission" date="2019-05" db="EMBL/GenBank/DDBJ databases">
        <title>Mikania micrantha, genome provides insights into the molecular mechanism of rapid growth.</title>
        <authorList>
            <person name="Liu B."/>
        </authorList>
    </citation>
    <scope>NUCLEOTIDE SEQUENCE [LARGE SCALE GENOMIC DNA]</scope>
    <source>
        <strain evidence="1">NLD-2019</strain>
        <tissue evidence="1">Leaf</tissue>
    </source>
</reference>
<keyword evidence="2" id="KW-1185">Reference proteome</keyword>
<comment type="caution">
    <text evidence="1">The sequence shown here is derived from an EMBL/GenBank/DDBJ whole genome shotgun (WGS) entry which is preliminary data.</text>
</comment>
<dbReference type="EMBL" id="SZYD01000017">
    <property type="protein sequence ID" value="KAD3067598.1"/>
    <property type="molecule type" value="Genomic_DNA"/>
</dbReference>
<evidence type="ECO:0000313" key="1">
    <source>
        <dbReference type="EMBL" id="KAD3067598.1"/>
    </source>
</evidence>
<protein>
    <submittedName>
        <fullName evidence="1">Uncharacterized protein</fullName>
    </submittedName>
</protein>
<accession>A0A5N6M170</accession>
<evidence type="ECO:0000313" key="2">
    <source>
        <dbReference type="Proteomes" id="UP000326396"/>
    </source>
</evidence>
<dbReference type="AlphaFoldDB" id="A0A5N6M170"/>
<sequence length="71" mass="7796">MIAPPFPMRPPVFDAGHRIQKRVSPDESLNGARKGLLMLDCGVAGVPAIDRCNATAEDSSTTLRRLHDLRR</sequence>
<name>A0A5N6M170_9ASTR</name>
<dbReference type="Proteomes" id="UP000326396">
    <property type="component" value="Linkage Group LG7"/>
</dbReference>